<accession>A0A5B7GF79</accession>
<keyword evidence="3" id="KW-1185">Reference proteome</keyword>
<evidence type="ECO:0000313" key="2">
    <source>
        <dbReference type="EMBL" id="MPC56025.1"/>
    </source>
</evidence>
<organism evidence="2 3">
    <name type="scientific">Portunus trituberculatus</name>
    <name type="common">Swimming crab</name>
    <name type="synonym">Neptunus trituberculatus</name>
    <dbReference type="NCBI Taxonomy" id="210409"/>
    <lineage>
        <taxon>Eukaryota</taxon>
        <taxon>Metazoa</taxon>
        <taxon>Ecdysozoa</taxon>
        <taxon>Arthropoda</taxon>
        <taxon>Crustacea</taxon>
        <taxon>Multicrustacea</taxon>
        <taxon>Malacostraca</taxon>
        <taxon>Eumalacostraca</taxon>
        <taxon>Eucarida</taxon>
        <taxon>Decapoda</taxon>
        <taxon>Pleocyemata</taxon>
        <taxon>Brachyura</taxon>
        <taxon>Eubrachyura</taxon>
        <taxon>Portunoidea</taxon>
        <taxon>Portunidae</taxon>
        <taxon>Portuninae</taxon>
        <taxon>Portunus</taxon>
    </lineage>
</organism>
<dbReference type="EMBL" id="VSRR010013636">
    <property type="protein sequence ID" value="MPC56025.1"/>
    <property type="molecule type" value="Genomic_DNA"/>
</dbReference>
<feature type="region of interest" description="Disordered" evidence="1">
    <location>
        <begin position="46"/>
        <end position="74"/>
    </location>
</feature>
<name>A0A5B7GF79_PORTR</name>
<dbReference type="Proteomes" id="UP000324222">
    <property type="component" value="Unassembled WGS sequence"/>
</dbReference>
<proteinExistence type="predicted"/>
<evidence type="ECO:0000313" key="3">
    <source>
        <dbReference type="Proteomes" id="UP000324222"/>
    </source>
</evidence>
<dbReference type="AlphaFoldDB" id="A0A5B7GF79"/>
<reference evidence="2 3" key="1">
    <citation type="submission" date="2019-05" db="EMBL/GenBank/DDBJ databases">
        <title>Another draft genome of Portunus trituberculatus and its Hox gene families provides insights of decapod evolution.</title>
        <authorList>
            <person name="Jeong J.-H."/>
            <person name="Song I."/>
            <person name="Kim S."/>
            <person name="Choi T."/>
            <person name="Kim D."/>
            <person name="Ryu S."/>
            <person name="Kim W."/>
        </authorList>
    </citation>
    <scope>NUCLEOTIDE SEQUENCE [LARGE SCALE GENOMIC DNA]</scope>
    <source>
        <tissue evidence="2">Muscle</tissue>
    </source>
</reference>
<comment type="caution">
    <text evidence="2">The sequence shown here is derived from an EMBL/GenBank/DDBJ whole genome shotgun (WGS) entry which is preliminary data.</text>
</comment>
<sequence>MNDAVQDIMAWEYNEMDGQQLCFCVCQLRTVALTLTDPRPISRHSVPHHFTLTPHSGPHPRAYPVIGTHPSHNS</sequence>
<evidence type="ECO:0000256" key="1">
    <source>
        <dbReference type="SAM" id="MobiDB-lite"/>
    </source>
</evidence>
<gene>
    <name evidence="2" type="ORF">E2C01_049974</name>
</gene>
<protein>
    <submittedName>
        <fullName evidence="2">Uncharacterized protein</fullName>
    </submittedName>
</protein>